<evidence type="ECO:0000256" key="2">
    <source>
        <dbReference type="ARBA" id="ARBA00023125"/>
    </source>
</evidence>
<dbReference type="InterPro" id="IPR036390">
    <property type="entry name" value="WH_DNA-bd_sf"/>
</dbReference>
<accession>A0A2T0RUY8</accession>
<protein>
    <submittedName>
        <fullName evidence="5">Lrp/AsnC family leucine-responsive transcriptional regulator</fullName>
    </submittedName>
</protein>
<keyword evidence="2" id="KW-0238">DNA-binding</keyword>
<dbReference type="SMART" id="SM00344">
    <property type="entry name" value="HTH_ASNC"/>
    <property type="match status" value="1"/>
</dbReference>
<dbReference type="InterPro" id="IPR011008">
    <property type="entry name" value="Dimeric_a/b-barrel"/>
</dbReference>
<dbReference type="AlphaFoldDB" id="A0A2T0RUY8"/>
<feature type="domain" description="HTH asnC-type" evidence="4">
    <location>
        <begin position="14"/>
        <end position="75"/>
    </location>
</feature>
<reference evidence="5 6" key="1">
    <citation type="submission" date="2018-03" db="EMBL/GenBank/DDBJ databases">
        <title>Genomic Encyclopedia of Archaeal and Bacterial Type Strains, Phase II (KMG-II): from individual species to whole genera.</title>
        <authorList>
            <person name="Goeker M."/>
        </authorList>
    </citation>
    <scope>NUCLEOTIDE SEQUENCE [LARGE SCALE GENOMIC DNA]</scope>
    <source>
        <strain evidence="5 6">DSM 29328</strain>
    </source>
</reference>
<comment type="caution">
    <text evidence="5">The sequence shown here is derived from an EMBL/GenBank/DDBJ whole genome shotgun (WGS) entry which is preliminary data.</text>
</comment>
<evidence type="ECO:0000256" key="3">
    <source>
        <dbReference type="ARBA" id="ARBA00023163"/>
    </source>
</evidence>
<proteinExistence type="predicted"/>
<evidence type="ECO:0000259" key="4">
    <source>
        <dbReference type="PROSITE" id="PS50956"/>
    </source>
</evidence>
<dbReference type="Pfam" id="PF13412">
    <property type="entry name" value="HTH_24"/>
    <property type="match status" value="1"/>
</dbReference>
<dbReference type="GO" id="GO:0043200">
    <property type="term" value="P:response to amino acid"/>
    <property type="evidence" value="ECO:0007669"/>
    <property type="project" value="TreeGrafter"/>
</dbReference>
<dbReference type="PANTHER" id="PTHR30154">
    <property type="entry name" value="LEUCINE-RESPONSIVE REGULATORY PROTEIN"/>
    <property type="match status" value="1"/>
</dbReference>
<dbReference type="PRINTS" id="PR00033">
    <property type="entry name" value="HTHASNC"/>
</dbReference>
<dbReference type="PROSITE" id="PS50956">
    <property type="entry name" value="HTH_ASNC_2"/>
    <property type="match status" value="1"/>
</dbReference>
<dbReference type="InterPro" id="IPR019885">
    <property type="entry name" value="Tscrpt_reg_HTH_AsnC-type_CS"/>
</dbReference>
<keyword evidence="3" id="KW-0804">Transcription</keyword>
<evidence type="ECO:0000313" key="5">
    <source>
        <dbReference type="EMBL" id="PRY24942.1"/>
    </source>
</evidence>
<name>A0A2T0RUY8_9RHOB</name>
<dbReference type="Gene3D" id="3.30.70.920">
    <property type="match status" value="1"/>
</dbReference>
<evidence type="ECO:0000256" key="1">
    <source>
        <dbReference type="ARBA" id="ARBA00023015"/>
    </source>
</evidence>
<dbReference type="GO" id="GO:0043565">
    <property type="term" value="F:sequence-specific DNA binding"/>
    <property type="evidence" value="ECO:0007669"/>
    <property type="project" value="InterPro"/>
</dbReference>
<evidence type="ECO:0000313" key="6">
    <source>
        <dbReference type="Proteomes" id="UP000239480"/>
    </source>
</evidence>
<dbReference type="SUPFAM" id="SSF46785">
    <property type="entry name" value="Winged helix' DNA-binding domain"/>
    <property type="match status" value="1"/>
</dbReference>
<dbReference type="PANTHER" id="PTHR30154:SF34">
    <property type="entry name" value="TRANSCRIPTIONAL REGULATOR AZLB"/>
    <property type="match status" value="1"/>
</dbReference>
<dbReference type="InterPro" id="IPR019887">
    <property type="entry name" value="Tscrpt_reg_AsnC/Lrp_C"/>
</dbReference>
<dbReference type="Gene3D" id="1.10.10.10">
    <property type="entry name" value="Winged helix-like DNA-binding domain superfamily/Winged helix DNA-binding domain"/>
    <property type="match status" value="1"/>
</dbReference>
<organism evidence="5 6">
    <name type="scientific">Aliiruegeria haliotis</name>
    <dbReference type="NCBI Taxonomy" id="1280846"/>
    <lineage>
        <taxon>Bacteria</taxon>
        <taxon>Pseudomonadati</taxon>
        <taxon>Pseudomonadota</taxon>
        <taxon>Alphaproteobacteria</taxon>
        <taxon>Rhodobacterales</taxon>
        <taxon>Roseobacteraceae</taxon>
        <taxon>Aliiruegeria</taxon>
    </lineage>
</organism>
<dbReference type="SUPFAM" id="SSF54909">
    <property type="entry name" value="Dimeric alpha+beta barrel"/>
    <property type="match status" value="1"/>
</dbReference>
<dbReference type="EMBL" id="PVTD01000002">
    <property type="protein sequence ID" value="PRY24942.1"/>
    <property type="molecule type" value="Genomic_DNA"/>
</dbReference>
<dbReference type="Proteomes" id="UP000239480">
    <property type="component" value="Unassembled WGS sequence"/>
</dbReference>
<dbReference type="PROSITE" id="PS00519">
    <property type="entry name" value="HTH_ASNC_1"/>
    <property type="match status" value="1"/>
</dbReference>
<sequence length="168" mass="18209">MLTLYGDARKFSDMDATDRKICALLQANARTSSTEVAEAVGLSVSSANERIRRLAAQGVVQGWHAVLDRQAAGAALCAHVWLDMAFEGEAEACEVLVARPEVLELHHVVGAHSYLMKLRLPDTRALQSFLNDVVKPLRAVQRTESVIALSTLKETLTVPISGKSDSGR</sequence>
<dbReference type="InterPro" id="IPR036388">
    <property type="entry name" value="WH-like_DNA-bd_sf"/>
</dbReference>
<dbReference type="GO" id="GO:0005829">
    <property type="term" value="C:cytosol"/>
    <property type="evidence" value="ECO:0007669"/>
    <property type="project" value="TreeGrafter"/>
</dbReference>
<keyword evidence="6" id="KW-1185">Reference proteome</keyword>
<dbReference type="InterPro" id="IPR000485">
    <property type="entry name" value="AsnC-type_HTH_dom"/>
</dbReference>
<keyword evidence="1" id="KW-0805">Transcription regulation</keyword>
<dbReference type="Pfam" id="PF01037">
    <property type="entry name" value="AsnC_trans_reg"/>
    <property type="match status" value="1"/>
</dbReference>
<dbReference type="InterPro" id="IPR019888">
    <property type="entry name" value="Tscrpt_reg_AsnC-like"/>
</dbReference>
<gene>
    <name evidence="5" type="ORF">CLV78_102115</name>
</gene>